<dbReference type="SUPFAM" id="SSF46689">
    <property type="entry name" value="Homeodomain-like"/>
    <property type="match status" value="1"/>
</dbReference>
<dbReference type="EMBL" id="LC005502">
    <property type="protein sequence ID" value="BAU71485.1"/>
    <property type="molecule type" value="mRNA"/>
</dbReference>
<evidence type="ECO:0000256" key="1">
    <source>
        <dbReference type="ARBA" id="ARBA00004123"/>
    </source>
</evidence>
<proteinExistence type="evidence at transcript level"/>
<dbReference type="GO" id="GO:0005634">
    <property type="term" value="C:nucleus"/>
    <property type="evidence" value="ECO:0007669"/>
    <property type="project" value="UniProtKB-SubCell"/>
</dbReference>
<dbReference type="PANTHER" id="PTHR24329">
    <property type="entry name" value="HOMEOBOX PROTEIN ARISTALESS"/>
    <property type="match status" value="1"/>
</dbReference>
<keyword evidence="2 5" id="KW-0238">DNA-binding</keyword>
<protein>
    <submittedName>
        <fullName evidence="9">Aristaless-like homeobox protein</fullName>
    </submittedName>
</protein>
<evidence type="ECO:0000259" key="8">
    <source>
        <dbReference type="PROSITE" id="PS50803"/>
    </source>
</evidence>
<dbReference type="InterPro" id="IPR050649">
    <property type="entry name" value="Paired_Homeobox_TFs"/>
</dbReference>
<dbReference type="PROSITE" id="PS00027">
    <property type="entry name" value="HOMEOBOX_1"/>
    <property type="match status" value="1"/>
</dbReference>
<keyword evidence="3 5" id="KW-0371">Homeobox</keyword>
<sequence>EMEKIFQKTHYPDVYCREQLALRCDLTEARVQVWFQNRRAKWRKRERFGQMPNMRSMTTNGNYEMPMAPRPESFSQVTNGSAWPNNQFMNMNGMSHLNPGMQGGYVQSHNGQGMSPSCMSSRGGHQLPSYMGTTNHCDSQYIQPAMMTQSTLSPTHPGSMIPGSGPVAAVSSGAASSPISDVSSELRSSSIAALRLKAKEHMTTSVGMNSINMIGAYS</sequence>
<feature type="DNA-binding region" description="Homeobox" evidence="5">
    <location>
        <begin position="3"/>
        <end position="46"/>
    </location>
</feature>
<organism evidence="9">
    <name type="scientific">Amphipholis kochii</name>
    <dbReference type="NCBI Taxonomy" id="857497"/>
    <lineage>
        <taxon>Eukaryota</taxon>
        <taxon>Metazoa</taxon>
        <taxon>Echinodermata</taxon>
        <taxon>Eleutherozoa</taxon>
        <taxon>Asterozoa</taxon>
        <taxon>Ophiuroidea</taxon>
        <taxon>Myophiuroidea</taxon>
        <taxon>Metophiurida</taxon>
        <taxon>Ophintegrida</taxon>
        <taxon>Amphilepidida</taxon>
        <taxon>Ophiurina</taxon>
        <taxon>Gnathophiurina</taxon>
        <taxon>Amphiuroidea</taxon>
        <taxon>Amphiuridae</taxon>
        <taxon>Amphipholis</taxon>
    </lineage>
</organism>
<dbReference type="Pfam" id="PF00046">
    <property type="entry name" value="Homeodomain"/>
    <property type="match status" value="1"/>
</dbReference>
<dbReference type="PANTHER" id="PTHR24329:SF543">
    <property type="entry name" value="FI01017P-RELATED"/>
    <property type="match status" value="1"/>
</dbReference>
<dbReference type="InterPro" id="IPR001356">
    <property type="entry name" value="HD"/>
</dbReference>
<dbReference type="SMART" id="SM00389">
    <property type="entry name" value="HOX"/>
    <property type="match status" value="1"/>
</dbReference>
<evidence type="ECO:0000256" key="3">
    <source>
        <dbReference type="ARBA" id="ARBA00023155"/>
    </source>
</evidence>
<keyword evidence="4 5" id="KW-0539">Nucleus</keyword>
<dbReference type="GO" id="GO:0000977">
    <property type="term" value="F:RNA polymerase II transcription regulatory region sequence-specific DNA binding"/>
    <property type="evidence" value="ECO:0007669"/>
    <property type="project" value="TreeGrafter"/>
</dbReference>
<dbReference type="FunFam" id="1.10.10.60:FF:000679">
    <property type="entry name" value="Homeobox protein aristaless"/>
    <property type="match status" value="1"/>
</dbReference>
<dbReference type="InterPro" id="IPR009057">
    <property type="entry name" value="Homeodomain-like_sf"/>
</dbReference>
<dbReference type="Pfam" id="PF03826">
    <property type="entry name" value="OAR"/>
    <property type="match status" value="1"/>
</dbReference>
<reference evidence="9" key="1">
    <citation type="submission" date="2014-10" db="EMBL/GenBank/DDBJ databases">
        <title>Co-option of alx1 and experimental evolution of the echinoderm larval skeleton.</title>
        <authorList>
            <person name="Koga H."/>
            <person name="Fujitani H."/>
            <person name="Morino Y."/>
            <person name="Miyamoto N."/>
            <person name="Tsuchimoto J."/>
            <person name="Shibata T.F."/>
            <person name="Nozawa M."/>
            <person name="Shigenobu S."/>
            <person name="Ogura A."/>
            <person name="Tachibana K."/>
            <person name="Kiyomoto M."/>
            <person name="Amemiya S."/>
            <person name="Wada H."/>
        </authorList>
    </citation>
    <scope>NUCLEOTIDE SEQUENCE</scope>
</reference>
<feature type="non-terminal residue" evidence="9">
    <location>
        <position position="1"/>
    </location>
</feature>
<evidence type="ECO:0000313" key="9">
    <source>
        <dbReference type="EMBL" id="BAU71485.1"/>
    </source>
</evidence>
<evidence type="ECO:0000256" key="4">
    <source>
        <dbReference type="ARBA" id="ARBA00023242"/>
    </source>
</evidence>
<accession>A0A146I870</accession>
<feature type="domain" description="OAR" evidence="8">
    <location>
        <begin position="189"/>
        <end position="202"/>
    </location>
</feature>
<dbReference type="PROSITE" id="PS50071">
    <property type="entry name" value="HOMEOBOX_2"/>
    <property type="match status" value="1"/>
</dbReference>
<dbReference type="CDD" id="cd00086">
    <property type="entry name" value="homeodomain"/>
    <property type="match status" value="1"/>
</dbReference>
<dbReference type="AlphaFoldDB" id="A0A146I870"/>
<dbReference type="InterPro" id="IPR017970">
    <property type="entry name" value="Homeobox_CS"/>
</dbReference>
<dbReference type="InterPro" id="IPR003654">
    <property type="entry name" value="OAR_dom"/>
</dbReference>
<feature type="domain" description="Homeobox" evidence="7">
    <location>
        <begin position="1"/>
        <end position="45"/>
    </location>
</feature>
<dbReference type="PROSITE" id="PS50803">
    <property type="entry name" value="OAR"/>
    <property type="match status" value="1"/>
</dbReference>
<evidence type="ECO:0000256" key="6">
    <source>
        <dbReference type="RuleBase" id="RU000682"/>
    </source>
</evidence>
<dbReference type="Gene3D" id="1.10.10.60">
    <property type="entry name" value="Homeodomain-like"/>
    <property type="match status" value="1"/>
</dbReference>
<dbReference type="GO" id="GO:0000981">
    <property type="term" value="F:DNA-binding transcription factor activity, RNA polymerase II-specific"/>
    <property type="evidence" value="ECO:0007669"/>
    <property type="project" value="InterPro"/>
</dbReference>
<evidence type="ECO:0000256" key="5">
    <source>
        <dbReference type="PROSITE-ProRule" id="PRU00108"/>
    </source>
</evidence>
<evidence type="ECO:0000259" key="7">
    <source>
        <dbReference type="PROSITE" id="PS50071"/>
    </source>
</evidence>
<gene>
    <name evidence="9" type="primary">AkCalx</name>
</gene>
<evidence type="ECO:0000256" key="2">
    <source>
        <dbReference type="ARBA" id="ARBA00023125"/>
    </source>
</evidence>
<name>A0A146I870_9ECHI</name>
<comment type="subcellular location">
    <subcellularLocation>
        <location evidence="1 5 6">Nucleus</location>
    </subcellularLocation>
</comment>